<dbReference type="PANTHER" id="PTHR38011">
    <property type="entry name" value="DIHYDROFOLATE REDUCTASE FAMILY PROTEIN (AFU_ORTHOLOGUE AFUA_8G06820)"/>
    <property type="match status" value="1"/>
</dbReference>
<sequence>MARLVYTAFTSLDGFISDEEGNFDWAMPDEHVHQLANDLDRTIGTHVNGRKLYETMVYWETAPPDNPIADQYGAIWRAADKVVVSRTLDEPASARTTILREFTTEWLENLKNSASRDIAIGGPTLAAQAFDLIDDLHLVVFPVIVGGGTRYLPSGAAARLTLVGSRTFDSGVVYLHYRKHR</sequence>
<organism evidence="2 3">
    <name type="scientific">Antiquaquibacter oligotrophicus</name>
    <dbReference type="NCBI Taxonomy" id="2880260"/>
    <lineage>
        <taxon>Bacteria</taxon>
        <taxon>Bacillati</taxon>
        <taxon>Actinomycetota</taxon>
        <taxon>Actinomycetes</taxon>
        <taxon>Micrococcales</taxon>
        <taxon>Microbacteriaceae</taxon>
        <taxon>Antiquaquibacter</taxon>
    </lineage>
</organism>
<reference evidence="2 3" key="1">
    <citation type="submission" date="2023-04" db="EMBL/GenBank/DDBJ databases">
        <title>Genome Encyclopedia of Bacteria and Archaea VI: Functional Genomics of Type Strains.</title>
        <authorList>
            <person name="Whitman W."/>
        </authorList>
    </citation>
    <scope>NUCLEOTIDE SEQUENCE [LARGE SCALE GENOMIC DNA]</scope>
    <source>
        <strain evidence="2 3">SG_E_30_P1</strain>
    </source>
</reference>
<dbReference type="PANTHER" id="PTHR38011:SF11">
    <property type="entry name" value="2,5-DIAMINO-6-RIBOSYLAMINO-4(3H)-PYRIMIDINONE 5'-PHOSPHATE REDUCTASE"/>
    <property type="match status" value="1"/>
</dbReference>
<dbReference type="InterPro" id="IPR050765">
    <property type="entry name" value="Riboflavin_Biosynth_HTPR"/>
</dbReference>
<evidence type="ECO:0000313" key="3">
    <source>
        <dbReference type="Proteomes" id="UP001160142"/>
    </source>
</evidence>
<dbReference type="Gene3D" id="3.40.430.10">
    <property type="entry name" value="Dihydrofolate Reductase, subunit A"/>
    <property type="match status" value="1"/>
</dbReference>
<keyword evidence="3" id="KW-1185">Reference proteome</keyword>
<gene>
    <name evidence="2" type="ORF">M2152_001525</name>
</gene>
<dbReference type="Proteomes" id="UP001160142">
    <property type="component" value="Unassembled WGS sequence"/>
</dbReference>
<accession>A0ABT6KPE4</accession>
<protein>
    <submittedName>
        <fullName evidence="2">Dihydrofolate reductase</fullName>
    </submittedName>
</protein>
<comment type="caution">
    <text evidence="2">The sequence shown here is derived from an EMBL/GenBank/DDBJ whole genome shotgun (WGS) entry which is preliminary data.</text>
</comment>
<evidence type="ECO:0000313" key="2">
    <source>
        <dbReference type="EMBL" id="MDH6181343.1"/>
    </source>
</evidence>
<evidence type="ECO:0000259" key="1">
    <source>
        <dbReference type="Pfam" id="PF01872"/>
    </source>
</evidence>
<dbReference type="EMBL" id="JARXVQ010000001">
    <property type="protein sequence ID" value="MDH6181343.1"/>
    <property type="molecule type" value="Genomic_DNA"/>
</dbReference>
<dbReference type="SUPFAM" id="SSF53597">
    <property type="entry name" value="Dihydrofolate reductase-like"/>
    <property type="match status" value="1"/>
</dbReference>
<dbReference type="InterPro" id="IPR024072">
    <property type="entry name" value="DHFR-like_dom_sf"/>
</dbReference>
<name>A0ABT6KPE4_9MICO</name>
<feature type="domain" description="Bacterial bifunctional deaminase-reductase C-terminal" evidence="1">
    <location>
        <begin position="4"/>
        <end position="174"/>
    </location>
</feature>
<dbReference type="Pfam" id="PF01872">
    <property type="entry name" value="RibD_C"/>
    <property type="match status" value="1"/>
</dbReference>
<dbReference type="RefSeq" id="WP_322133660.1">
    <property type="nucleotide sequence ID" value="NZ_CP085036.1"/>
</dbReference>
<proteinExistence type="predicted"/>
<dbReference type="InterPro" id="IPR002734">
    <property type="entry name" value="RibDG_C"/>
</dbReference>